<dbReference type="Gene3D" id="3.90.79.10">
    <property type="entry name" value="Nucleoside Triphosphate Pyrophosphohydrolase"/>
    <property type="match status" value="1"/>
</dbReference>
<keyword evidence="7" id="KW-0479">Metal-binding</keyword>
<reference evidence="16 17" key="1">
    <citation type="submission" date="2019-08" db="EMBL/GenBank/DDBJ databases">
        <title>Genome of Vicingus serpentipes NCIMB 15042.</title>
        <authorList>
            <person name="Bowman J.P."/>
        </authorList>
    </citation>
    <scope>NUCLEOTIDE SEQUENCE [LARGE SCALE GENOMIC DNA]</scope>
    <source>
        <strain evidence="16 17">NCIMB 15042</strain>
    </source>
</reference>
<keyword evidence="6" id="KW-0004">4Fe-4S</keyword>
<evidence type="ECO:0000256" key="11">
    <source>
        <dbReference type="ARBA" id="ARBA00023014"/>
    </source>
</evidence>
<evidence type="ECO:0000313" key="17">
    <source>
        <dbReference type="Proteomes" id="UP000321721"/>
    </source>
</evidence>
<keyword evidence="9" id="KW-0378">Hydrolase</keyword>
<dbReference type="Pfam" id="PF00633">
    <property type="entry name" value="HHH"/>
    <property type="match status" value="1"/>
</dbReference>
<evidence type="ECO:0000256" key="1">
    <source>
        <dbReference type="ARBA" id="ARBA00000843"/>
    </source>
</evidence>
<dbReference type="InterPro" id="IPR005760">
    <property type="entry name" value="A/G_AdeGlyc_MutY"/>
</dbReference>
<dbReference type="SMART" id="SM00478">
    <property type="entry name" value="ENDO3c"/>
    <property type="match status" value="1"/>
</dbReference>
<dbReference type="InterPro" id="IPR003265">
    <property type="entry name" value="HhH-GPD_domain"/>
</dbReference>
<dbReference type="SUPFAM" id="SSF55811">
    <property type="entry name" value="Nudix"/>
    <property type="match status" value="1"/>
</dbReference>
<name>A0A5C6RU09_9FLAO</name>
<dbReference type="GO" id="GO:0034039">
    <property type="term" value="F:8-oxo-7,8-dihydroguanine DNA N-glycosylase activity"/>
    <property type="evidence" value="ECO:0007669"/>
    <property type="project" value="TreeGrafter"/>
</dbReference>
<dbReference type="CDD" id="cd00056">
    <property type="entry name" value="ENDO3c"/>
    <property type="match status" value="1"/>
</dbReference>
<dbReference type="GO" id="GO:0032357">
    <property type="term" value="F:oxidized purine DNA binding"/>
    <property type="evidence" value="ECO:0007669"/>
    <property type="project" value="TreeGrafter"/>
</dbReference>
<dbReference type="GO" id="GO:0006284">
    <property type="term" value="P:base-excision repair"/>
    <property type="evidence" value="ECO:0007669"/>
    <property type="project" value="UniProtKB-UniRule"/>
</dbReference>
<evidence type="ECO:0000256" key="12">
    <source>
        <dbReference type="ARBA" id="ARBA00023204"/>
    </source>
</evidence>
<gene>
    <name evidence="16" type="primary">mutY</name>
    <name evidence="16" type="ORF">FRY74_04285</name>
</gene>
<feature type="domain" description="HhH-GPD" evidence="15">
    <location>
        <begin position="35"/>
        <end position="186"/>
    </location>
</feature>
<evidence type="ECO:0000256" key="10">
    <source>
        <dbReference type="ARBA" id="ARBA00023004"/>
    </source>
</evidence>
<dbReference type="EMBL" id="VOOS01000002">
    <property type="protein sequence ID" value="TXB65791.1"/>
    <property type="molecule type" value="Genomic_DNA"/>
</dbReference>
<evidence type="ECO:0000256" key="5">
    <source>
        <dbReference type="ARBA" id="ARBA00022023"/>
    </source>
</evidence>
<comment type="catalytic activity">
    <reaction evidence="1 14">
        <text>Hydrolyzes free adenine bases from 7,8-dihydro-8-oxoguanine:adenine mismatched double-stranded DNA, leaving an apurinic site.</text>
        <dbReference type="EC" id="3.2.2.31"/>
    </reaction>
</comment>
<keyword evidence="11" id="KW-0411">Iron-sulfur</keyword>
<sequence length="346" mass="40713">MDFSSLLIKWYKENKRDLPWRNTTDPYKIWLSEIILQQTRVDQGLNYYLKFIENFPTIIDLANSKEEKVLKLWQGLGYYSRARNLHFTAKYIQKNYNGTFPVNYKEILALKGVGEYTAAAISSFSFNMSYPVVDGNVYRVLARFFDINTPIDSTLGKKEFKALAEELIDKKNPAEYNQAIMEFGALQCKPKQPNCENCIFNSKCLALKNDNISILPIKEKKTKVKNRFFNYLVFSDKKHTLIKNRTEKDIWQGLFDFPLIETVKPIHQFEKLNLEQYKILNTLTDKSIQKSIEYIHILSHQKIHATFWSIQIDDISCVQNDELKIIKEEIVKYPVPKLIENFIFKK</sequence>
<evidence type="ECO:0000256" key="13">
    <source>
        <dbReference type="ARBA" id="ARBA00023295"/>
    </source>
</evidence>
<dbReference type="InterPro" id="IPR015797">
    <property type="entry name" value="NUDIX_hydrolase-like_dom_sf"/>
</dbReference>
<dbReference type="GO" id="GO:0000701">
    <property type="term" value="F:purine-specific mismatch base pair DNA N-glycosylase activity"/>
    <property type="evidence" value="ECO:0007669"/>
    <property type="project" value="UniProtKB-EC"/>
</dbReference>
<dbReference type="GO" id="GO:0046872">
    <property type="term" value="F:metal ion binding"/>
    <property type="evidence" value="ECO:0007669"/>
    <property type="project" value="UniProtKB-UniRule"/>
</dbReference>
<dbReference type="GO" id="GO:0035485">
    <property type="term" value="F:adenine/guanine mispair binding"/>
    <property type="evidence" value="ECO:0007669"/>
    <property type="project" value="TreeGrafter"/>
</dbReference>
<dbReference type="Pfam" id="PF00730">
    <property type="entry name" value="HhH-GPD"/>
    <property type="match status" value="1"/>
</dbReference>
<dbReference type="AlphaFoldDB" id="A0A5C6RU09"/>
<evidence type="ECO:0000256" key="6">
    <source>
        <dbReference type="ARBA" id="ARBA00022485"/>
    </source>
</evidence>
<dbReference type="EC" id="3.2.2.31" evidence="4 14"/>
<comment type="caution">
    <text evidence="16">The sequence shown here is derived from an EMBL/GenBank/DDBJ whole genome shotgun (WGS) entry which is preliminary data.</text>
</comment>
<evidence type="ECO:0000256" key="7">
    <source>
        <dbReference type="ARBA" id="ARBA00022723"/>
    </source>
</evidence>
<accession>A0A5C6RU09</accession>
<dbReference type="NCBIfam" id="TIGR01084">
    <property type="entry name" value="mutY"/>
    <property type="match status" value="1"/>
</dbReference>
<dbReference type="Gene3D" id="1.10.1670.10">
    <property type="entry name" value="Helix-hairpin-Helix base-excision DNA repair enzymes (C-terminal)"/>
    <property type="match status" value="1"/>
</dbReference>
<keyword evidence="17" id="KW-1185">Reference proteome</keyword>
<evidence type="ECO:0000313" key="16">
    <source>
        <dbReference type="EMBL" id="TXB65791.1"/>
    </source>
</evidence>
<protein>
    <recommendedName>
        <fullName evidence="5 14">Adenine DNA glycosylase</fullName>
        <ecNumber evidence="4 14">3.2.2.31</ecNumber>
    </recommendedName>
</protein>
<evidence type="ECO:0000256" key="2">
    <source>
        <dbReference type="ARBA" id="ARBA00002933"/>
    </source>
</evidence>
<evidence type="ECO:0000256" key="3">
    <source>
        <dbReference type="ARBA" id="ARBA00008343"/>
    </source>
</evidence>
<dbReference type="InterPro" id="IPR044298">
    <property type="entry name" value="MIG/MutY"/>
</dbReference>
<dbReference type="InterPro" id="IPR023170">
    <property type="entry name" value="HhH_base_excis_C"/>
</dbReference>
<dbReference type="PANTHER" id="PTHR42944">
    <property type="entry name" value="ADENINE DNA GLYCOSYLASE"/>
    <property type="match status" value="1"/>
</dbReference>
<dbReference type="PANTHER" id="PTHR42944:SF1">
    <property type="entry name" value="ADENINE DNA GLYCOSYLASE"/>
    <property type="match status" value="1"/>
</dbReference>
<dbReference type="FunFam" id="1.10.340.30:FF:000002">
    <property type="entry name" value="Adenine DNA glycosylase"/>
    <property type="match status" value="1"/>
</dbReference>
<dbReference type="InterPro" id="IPR029119">
    <property type="entry name" value="MutY_C"/>
</dbReference>
<dbReference type="InterPro" id="IPR011257">
    <property type="entry name" value="DNA_glycosylase"/>
</dbReference>
<dbReference type="Pfam" id="PF14815">
    <property type="entry name" value="NUDIX_4"/>
    <property type="match status" value="1"/>
</dbReference>
<comment type="function">
    <text evidence="2">Adenine glycosylase active on G-A mispairs. MutY also corrects error-prone DNA synthesis past GO lesions which are due to the oxidatively damaged form of guanine: 7,8-dihydro-8-oxoguanine (8-oxo-dGTP).</text>
</comment>
<dbReference type="OrthoDB" id="9802365at2"/>
<evidence type="ECO:0000256" key="8">
    <source>
        <dbReference type="ARBA" id="ARBA00022763"/>
    </source>
</evidence>
<keyword evidence="12" id="KW-0234">DNA repair</keyword>
<keyword evidence="13 14" id="KW-0326">Glycosidase</keyword>
<dbReference type="GO" id="GO:0051539">
    <property type="term" value="F:4 iron, 4 sulfur cluster binding"/>
    <property type="evidence" value="ECO:0007669"/>
    <property type="project" value="UniProtKB-UniRule"/>
</dbReference>
<dbReference type="InterPro" id="IPR000445">
    <property type="entry name" value="HhH_motif"/>
</dbReference>
<dbReference type="RefSeq" id="WP_147098978.1">
    <property type="nucleotide sequence ID" value="NZ_VOOS01000002.1"/>
</dbReference>
<comment type="cofactor">
    <cofactor evidence="14">
        <name>[4Fe-4S] cluster</name>
        <dbReference type="ChEBI" id="CHEBI:49883"/>
    </cofactor>
    <text evidence="14">Binds 1 [4Fe-4S] cluster.</text>
</comment>
<evidence type="ECO:0000256" key="14">
    <source>
        <dbReference type="RuleBase" id="RU365096"/>
    </source>
</evidence>
<evidence type="ECO:0000256" key="9">
    <source>
        <dbReference type="ARBA" id="ARBA00022801"/>
    </source>
</evidence>
<dbReference type="GO" id="GO:0006298">
    <property type="term" value="P:mismatch repair"/>
    <property type="evidence" value="ECO:0007669"/>
    <property type="project" value="TreeGrafter"/>
</dbReference>
<dbReference type="SUPFAM" id="SSF48150">
    <property type="entry name" value="DNA-glycosylase"/>
    <property type="match status" value="1"/>
</dbReference>
<comment type="similarity">
    <text evidence="3 14">Belongs to the Nth/MutY family.</text>
</comment>
<dbReference type="Gene3D" id="1.10.340.30">
    <property type="entry name" value="Hypothetical protein, domain 2"/>
    <property type="match status" value="1"/>
</dbReference>
<evidence type="ECO:0000256" key="4">
    <source>
        <dbReference type="ARBA" id="ARBA00012045"/>
    </source>
</evidence>
<dbReference type="Proteomes" id="UP000321721">
    <property type="component" value="Unassembled WGS sequence"/>
</dbReference>
<evidence type="ECO:0000259" key="15">
    <source>
        <dbReference type="SMART" id="SM00478"/>
    </source>
</evidence>
<dbReference type="CDD" id="cd03431">
    <property type="entry name" value="NUDIX_DNA_Glycosylase_C-MutY"/>
    <property type="match status" value="1"/>
</dbReference>
<keyword evidence="10 14" id="KW-0408">Iron</keyword>
<keyword evidence="8 14" id="KW-0227">DNA damage</keyword>
<proteinExistence type="inferred from homology"/>
<organism evidence="16 17">
    <name type="scientific">Vicingus serpentipes</name>
    <dbReference type="NCBI Taxonomy" id="1926625"/>
    <lineage>
        <taxon>Bacteria</taxon>
        <taxon>Pseudomonadati</taxon>
        <taxon>Bacteroidota</taxon>
        <taxon>Flavobacteriia</taxon>
        <taxon>Flavobacteriales</taxon>
        <taxon>Vicingaceae</taxon>
        <taxon>Vicingus</taxon>
    </lineage>
</organism>